<sequence>MGGGVVIMSSNPVIRFVLENKKVPMWASIVLHVISLNILNSYFLMSLSVFLLHPEWTDKAVQKTLPIIGYLAPFSFYTTPNELSYIAGVIAMAWVWGTWLFGTRVKVTNETVRRRAISFLVTWISFCLIIILYSMRQILDIGYEKVVAYHYTIDVQYQAMMHIGALQMVGYLLMILPIGVMISFSSWLYGQYKEDKRIQEWFRTYKYESSWIGRFGESDVNELPDIQLARNAETNAPVILEGEARQTGTMLIGPPGSGKTSIKIKTAYRTDLGHLQRTINAYPRYVKKFGYGTPEFQKAMANHLIGSIIIEPAKDLCDDAYELAIEHDIPKELIVYLDPSNKNTPGFNMMIGPTAEVVETITAVLESIAETKDEFFKQAARAVLKHYVYLLKFVKGDNCTILDLDDLYQDPRKAMDLLEELESKIPSKDTIDSLDQDGRIHWIIVQKVVRWFRNEGLSVQSDREGMVEKYPAGHEHAHKPKVIDLQFEFTRQTRNLLSDITKNPYLARILYAENGVDLTKLFTKGGILLVNTDLANLKALSAIFGKLVLLCVQNAVFRRPGTEKTRSLISLYADEFYDYMNEAFLQLTSQGRKFKFAPLVACQSLTQFGVKFGDRFTESMLGTIRNTIVYGGTSVYDTELLSKYLGTEIVEELQIRESYTPTYMDSPSFSVSESIALKEKEIATSDDIMFQEFRYSYIRMVDEKSPKKAIRAVGDFVDPSNAKKWKKALDKRATELFLKYWREEDESNVVVMESDDEETPIDKLRKELASIDQAQDEIRNIEKEVSAEEVGKVNRFKPFTQEEGKPAPDRSKYFMASTNEEAAVTVEDAQSVQTEQPVKVDVRPVEPIKVEAAPSAPTPPPVVESPFHAPKVEEKVQQATMSFSAAFGTAGKEKINQVIAPKKEQPKQEQSFTNSFSTNNEDKNALPLAESDSIPIREEEAGQLKEVELDNNALSFFNDLKKNVHQDK</sequence>
<evidence type="ECO:0000313" key="6">
    <source>
        <dbReference type="Proteomes" id="UP000271374"/>
    </source>
</evidence>
<name>A0A431VYA5_9BACI</name>
<evidence type="ECO:0000259" key="4">
    <source>
        <dbReference type="Pfam" id="PF12696"/>
    </source>
</evidence>
<dbReference type="AlphaFoldDB" id="A0A431VYA5"/>
<keyword evidence="6" id="KW-1185">Reference proteome</keyword>
<dbReference type="EMBL" id="RXNT01000016">
    <property type="protein sequence ID" value="RTR28113.1"/>
    <property type="molecule type" value="Genomic_DNA"/>
</dbReference>
<accession>A0A431VYA5</accession>
<reference evidence="5 6" key="1">
    <citation type="submission" date="2018-12" db="EMBL/GenBank/DDBJ databases">
        <title>Bacillus yapensis draft genome sequence.</title>
        <authorList>
            <person name="Yu L."/>
            <person name="Xu X."/>
            <person name="Tang X."/>
        </authorList>
    </citation>
    <scope>NUCLEOTIDE SEQUENCE [LARGE SCALE GENOMIC DNA]</scope>
    <source>
        <strain evidence="5 6">XXST-01</strain>
    </source>
</reference>
<evidence type="ECO:0000256" key="1">
    <source>
        <dbReference type="SAM" id="Coils"/>
    </source>
</evidence>
<dbReference type="InterPro" id="IPR027417">
    <property type="entry name" value="P-loop_NTPase"/>
</dbReference>
<keyword evidence="3" id="KW-1133">Transmembrane helix</keyword>
<feature type="transmembrane region" description="Helical" evidence="3">
    <location>
        <begin position="117"/>
        <end position="135"/>
    </location>
</feature>
<dbReference type="Gene3D" id="3.40.50.300">
    <property type="entry name" value="P-loop containing nucleotide triphosphate hydrolases"/>
    <property type="match status" value="1"/>
</dbReference>
<dbReference type="Proteomes" id="UP000271374">
    <property type="component" value="Unassembled WGS sequence"/>
</dbReference>
<evidence type="ECO:0000256" key="3">
    <source>
        <dbReference type="SAM" id="Phobius"/>
    </source>
</evidence>
<feature type="transmembrane region" description="Helical" evidence="3">
    <location>
        <begin position="168"/>
        <end position="189"/>
    </location>
</feature>
<evidence type="ECO:0000313" key="5">
    <source>
        <dbReference type="EMBL" id="RTR28113.1"/>
    </source>
</evidence>
<gene>
    <name evidence="5" type="ORF">EKG37_17570</name>
</gene>
<feature type="transmembrane region" description="Helical" evidence="3">
    <location>
        <begin position="85"/>
        <end position="105"/>
    </location>
</feature>
<dbReference type="OrthoDB" id="1957948at2"/>
<keyword evidence="3" id="KW-0812">Transmembrane</keyword>
<feature type="transmembrane region" description="Helical" evidence="3">
    <location>
        <begin position="25"/>
        <end position="52"/>
    </location>
</feature>
<proteinExistence type="predicted"/>
<keyword evidence="1" id="KW-0175">Coiled coil</keyword>
<dbReference type="InterPro" id="IPR032689">
    <property type="entry name" value="TraG-D_C"/>
</dbReference>
<keyword evidence="3" id="KW-0472">Membrane</keyword>
<organism evidence="5 6">
    <name type="scientific">Bacillus yapensis</name>
    <dbReference type="NCBI Taxonomy" id="2492960"/>
    <lineage>
        <taxon>Bacteria</taxon>
        <taxon>Bacillati</taxon>
        <taxon>Bacillota</taxon>
        <taxon>Bacilli</taxon>
        <taxon>Bacillales</taxon>
        <taxon>Bacillaceae</taxon>
        <taxon>Bacillus</taxon>
    </lineage>
</organism>
<feature type="coiled-coil region" evidence="1">
    <location>
        <begin position="761"/>
        <end position="791"/>
    </location>
</feature>
<feature type="region of interest" description="Disordered" evidence="2">
    <location>
        <begin position="899"/>
        <end position="934"/>
    </location>
</feature>
<dbReference type="CDD" id="cd01127">
    <property type="entry name" value="TrwB_TraG_TraD_VirD4"/>
    <property type="match status" value="1"/>
</dbReference>
<feature type="compositionally biased region" description="Polar residues" evidence="2">
    <location>
        <begin position="908"/>
        <end position="919"/>
    </location>
</feature>
<dbReference type="SUPFAM" id="SSF52540">
    <property type="entry name" value="P-loop containing nucleoside triphosphate hydrolases"/>
    <property type="match status" value="1"/>
</dbReference>
<evidence type="ECO:0000256" key="2">
    <source>
        <dbReference type="SAM" id="MobiDB-lite"/>
    </source>
</evidence>
<feature type="domain" description="TraD/TraG TraM recognition site" evidence="4">
    <location>
        <begin position="571"/>
        <end position="689"/>
    </location>
</feature>
<dbReference type="Pfam" id="PF12696">
    <property type="entry name" value="TraG-D_C"/>
    <property type="match status" value="1"/>
</dbReference>
<comment type="caution">
    <text evidence="5">The sequence shown here is derived from an EMBL/GenBank/DDBJ whole genome shotgun (WGS) entry which is preliminary data.</text>
</comment>
<protein>
    <recommendedName>
        <fullName evidence="4">TraD/TraG TraM recognition site domain-containing protein</fullName>
    </recommendedName>
</protein>